<dbReference type="EMBL" id="ML179996">
    <property type="protein sequence ID" value="THU79649.1"/>
    <property type="molecule type" value="Genomic_DNA"/>
</dbReference>
<accession>A0A4S8KUU4</accession>
<sequence>MYISCEDLFAEKGFTTAIDDGIVLFFGLPSLATNLIATSMIGYKAWYVWFINSAGQVQKILAFLIESGTFYCLCWASHSFFQCVQY</sequence>
<protein>
    <submittedName>
        <fullName evidence="1">Uncharacterized protein</fullName>
    </submittedName>
</protein>
<proteinExistence type="predicted"/>
<name>A0A4S8KUU4_DENBC</name>
<dbReference type="AlphaFoldDB" id="A0A4S8KUU4"/>
<evidence type="ECO:0000313" key="2">
    <source>
        <dbReference type="Proteomes" id="UP000297245"/>
    </source>
</evidence>
<organism evidence="1 2">
    <name type="scientific">Dendrothele bispora (strain CBS 962.96)</name>
    <dbReference type="NCBI Taxonomy" id="1314807"/>
    <lineage>
        <taxon>Eukaryota</taxon>
        <taxon>Fungi</taxon>
        <taxon>Dikarya</taxon>
        <taxon>Basidiomycota</taxon>
        <taxon>Agaricomycotina</taxon>
        <taxon>Agaricomycetes</taxon>
        <taxon>Agaricomycetidae</taxon>
        <taxon>Agaricales</taxon>
        <taxon>Agaricales incertae sedis</taxon>
        <taxon>Dendrothele</taxon>
    </lineage>
</organism>
<evidence type="ECO:0000313" key="1">
    <source>
        <dbReference type="EMBL" id="THU79649.1"/>
    </source>
</evidence>
<keyword evidence="2" id="KW-1185">Reference proteome</keyword>
<reference evidence="1 2" key="1">
    <citation type="journal article" date="2019" name="Nat. Ecol. Evol.">
        <title>Megaphylogeny resolves global patterns of mushroom evolution.</title>
        <authorList>
            <person name="Varga T."/>
            <person name="Krizsan K."/>
            <person name="Foldi C."/>
            <person name="Dima B."/>
            <person name="Sanchez-Garcia M."/>
            <person name="Sanchez-Ramirez S."/>
            <person name="Szollosi G.J."/>
            <person name="Szarkandi J.G."/>
            <person name="Papp V."/>
            <person name="Albert L."/>
            <person name="Andreopoulos W."/>
            <person name="Angelini C."/>
            <person name="Antonin V."/>
            <person name="Barry K.W."/>
            <person name="Bougher N.L."/>
            <person name="Buchanan P."/>
            <person name="Buyck B."/>
            <person name="Bense V."/>
            <person name="Catcheside P."/>
            <person name="Chovatia M."/>
            <person name="Cooper J."/>
            <person name="Damon W."/>
            <person name="Desjardin D."/>
            <person name="Finy P."/>
            <person name="Geml J."/>
            <person name="Haridas S."/>
            <person name="Hughes K."/>
            <person name="Justo A."/>
            <person name="Karasinski D."/>
            <person name="Kautmanova I."/>
            <person name="Kiss B."/>
            <person name="Kocsube S."/>
            <person name="Kotiranta H."/>
            <person name="LaButti K.M."/>
            <person name="Lechner B.E."/>
            <person name="Liimatainen K."/>
            <person name="Lipzen A."/>
            <person name="Lukacs Z."/>
            <person name="Mihaltcheva S."/>
            <person name="Morgado L.N."/>
            <person name="Niskanen T."/>
            <person name="Noordeloos M.E."/>
            <person name="Ohm R.A."/>
            <person name="Ortiz-Santana B."/>
            <person name="Ovrebo C."/>
            <person name="Racz N."/>
            <person name="Riley R."/>
            <person name="Savchenko A."/>
            <person name="Shiryaev A."/>
            <person name="Soop K."/>
            <person name="Spirin V."/>
            <person name="Szebenyi C."/>
            <person name="Tomsovsky M."/>
            <person name="Tulloss R.E."/>
            <person name="Uehling J."/>
            <person name="Grigoriev I.V."/>
            <person name="Vagvolgyi C."/>
            <person name="Papp T."/>
            <person name="Martin F.M."/>
            <person name="Miettinen O."/>
            <person name="Hibbett D.S."/>
            <person name="Nagy L.G."/>
        </authorList>
    </citation>
    <scope>NUCLEOTIDE SEQUENCE [LARGE SCALE GENOMIC DNA]</scope>
    <source>
        <strain evidence="1 2">CBS 962.96</strain>
    </source>
</reference>
<dbReference type="OrthoDB" id="2744793at2759"/>
<gene>
    <name evidence="1" type="ORF">K435DRAFT_697337</name>
</gene>
<dbReference type="Proteomes" id="UP000297245">
    <property type="component" value="Unassembled WGS sequence"/>
</dbReference>